<comment type="caution">
    <text evidence="2">The sequence shown here is derived from an EMBL/GenBank/DDBJ whole genome shotgun (WGS) entry which is preliminary data.</text>
</comment>
<dbReference type="AlphaFoldDB" id="A0A2W5RUY6"/>
<dbReference type="InterPro" id="IPR042297">
    <property type="entry name" value="Antirestriction_sf"/>
</dbReference>
<dbReference type="Pfam" id="PF03230">
    <property type="entry name" value="Antirestrict"/>
    <property type="match status" value="1"/>
</dbReference>
<dbReference type="InterPro" id="IPR004914">
    <property type="entry name" value="Antirestrict"/>
</dbReference>
<reference evidence="2 3" key="1">
    <citation type="submission" date="2017-08" db="EMBL/GenBank/DDBJ databases">
        <title>Infants hospitalized years apart are colonized by the same room-sourced microbial strains.</title>
        <authorList>
            <person name="Brooks B."/>
            <person name="Olm M.R."/>
            <person name="Firek B.A."/>
            <person name="Baker R."/>
            <person name="Thomas B.C."/>
            <person name="Morowitz M.J."/>
            <person name="Banfield J.F."/>
        </authorList>
    </citation>
    <scope>NUCLEOTIDE SEQUENCE [LARGE SCALE GENOMIC DNA]</scope>
    <source>
        <strain evidence="2">S2_003_000_R2_11</strain>
    </source>
</reference>
<evidence type="ECO:0000313" key="3">
    <source>
        <dbReference type="Proteomes" id="UP000248975"/>
    </source>
</evidence>
<evidence type="ECO:0000313" key="2">
    <source>
        <dbReference type="EMBL" id="PZQ94251.1"/>
    </source>
</evidence>
<dbReference type="Gene3D" id="3.30.70.3580">
    <property type="entry name" value="Antirestriction protein"/>
    <property type="match status" value="1"/>
</dbReference>
<protein>
    <submittedName>
        <fullName evidence="2">Antirestriction protein</fullName>
    </submittedName>
</protein>
<sequence>MTTTLSHTDATRLDGAQRLTFLPSLFSSDFMLSELSVYAYASRYIDGYNGGFWEYYSLPDGAGFMVPDRETVMFCNPDNWFEQEVSGEVAGIIVTALVLNHRSFYHSHHDNDELCAHFCNRFSALMAFIETHPDAAVIQRALD</sequence>
<organism evidence="2 3">
    <name type="scientific">Cereibacter sphaeroides</name>
    <name type="common">Rhodobacter sphaeroides</name>
    <dbReference type="NCBI Taxonomy" id="1063"/>
    <lineage>
        <taxon>Bacteria</taxon>
        <taxon>Pseudomonadati</taxon>
        <taxon>Pseudomonadota</taxon>
        <taxon>Alphaproteobacteria</taxon>
        <taxon>Rhodobacterales</taxon>
        <taxon>Paracoccaceae</taxon>
        <taxon>Cereibacter</taxon>
    </lineage>
</organism>
<gene>
    <name evidence="2" type="ORF">DI533_22625</name>
</gene>
<dbReference type="Proteomes" id="UP000248975">
    <property type="component" value="Unassembled WGS sequence"/>
</dbReference>
<accession>A0A2W5RUY6</accession>
<proteinExistence type="inferred from homology"/>
<evidence type="ECO:0000256" key="1">
    <source>
        <dbReference type="ARBA" id="ARBA00008618"/>
    </source>
</evidence>
<name>A0A2W5RUY6_CERSP</name>
<dbReference type="EMBL" id="QFQS01000039">
    <property type="protein sequence ID" value="PZQ94251.1"/>
    <property type="molecule type" value="Genomic_DNA"/>
</dbReference>
<comment type="similarity">
    <text evidence="1">Belongs to the antirestriction protein family.</text>
</comment>